<accession>A0A0F9RUI0</accession>
<sequence length="94" mass="10689">MDNELDACVTCNRALRFCICAPSNVCGSNMTRIKGEHKRRVIAAITEARKQRDLCNGSVWDNLLRILGRRDADIAMMNLMWADRSFMPTKQGRS</sequence>
<dbReference type="EMBL" id="LAZR01000763">
    <property type="protein sequence ID" value="KKN58394.1"/>
    <property type="molecule type" value="Genomic_DNA"/>
</dbReference>
<dbReference type="AlphaFoldDB" id="A0A0F9RUI0"/>
<name>A0A0F9RUI0_9ZZZZ</name>
<evidence type="ECO:0000313" key="1">
    <source>
        <dbReference type="EMBL" id="KKN58394.1"/>
    </source>
</evidence>
<proteinExistence type="predicted"/>
<gene>
    <name evidence="1" type="ORF">LCGC14_0552070</name>
</gene>
<reference evidence="1" key="1">
    <citation type="journal article" date="2015" name="Nature">
        <title>Complex archaea that bridge the gap between prokaryotes and eukaryotes.</title>
        <authorList>
            <person name="Spang A."/>
            <person name="Saw J.H."/>
            <person name="Jorgensen S.L."/>
            <person name="Zaremba-Niedzwiedzka K."/>
            <person name="Martijn J."/>
            <person name="Lind A.E."/>
            <person name="van Eijk R."/>
            <person name="Schleper C."/>
            <person name="Guy L."/>
            <person name="Ettema T.J."/>
        </authorList>
    </citation>
    <scope>NUCLEOTIDE SEQUENCE</scope>
</reference>
<protein>
    <submittedName>
        <fullName evidence="1">Uncharacterized protein</fullName>
    </submittedName>
</protein>
<comment type="caution">
    <text evidence="1">The sequence shown here is derived from an EMBL/GenBank/DDBJ whole genome shotgun (WGS) entry which is preliminary data.</text>
</comment>
<organism evidence="1">
    <name type="scientific">marine sediment metagenome</name>
    <dbReference type="NCBI Taxonomy" id="412755"/>
    <lineage>
        <taxon>unclassified sequences</taxon>
        <taxon>metagenomes</taxon>
        <taxon>ecological metagenomes</taxon>
    </lineage>
</organism>